<evidence type="ECO:0000313" key="1">
    <source>
        <dbReference type="EMBL" id="KIH90927.1"/>
    </source>
</evidence>
<dbReference type="RefSeq" id="XP_040618937.1">
    <property type="nucleotide sequence ID" value="XM_040759467.1"/>
</dbReference>
<reference evidence="1 2" key="1">
    <citation type="journal article" date="2014" name="BMC Genomics">
        <title>Comparative genomics of the major fungal agents of human and animal Sporotrichosis: Sporothrix schenckii and Sporothrix brasiliensis.</title>
        <authorList>
            <person name="Teixeira M.M."/>
            <person name="de Almeida L.G."/>
            <person name="Kubitschek-Barreira P."/>
            <person name="Alves F.L."/>
            <person name="Kioshima E.S."/>
            <person name="Abadio A.K."/>
            <person name="Fernandes L."/>
            <person name="Derengowski L.S."/>
            <person name="Ferreira K.S."/>
            <person name="Souza R.C."/>
            <person name="Ruiz J.C."/>
            <person name="de Andrade N.C."/>
            <person name="Paes H.C."/>
            <person name="Nicola A.M."/>
            <person name="Albuquerque P."/>
            <person name="Gerber A.L."/>
            <person name="Martins V.P."/>
            <person name="Peconick L.D."/>
            <person name="Neto A.V."/>
            <person name="Chaucanez C.B."/>
            <person name="Silva P.A."/>
            <person name="Cunha O.L."/>
            <person name="de Oliveira F.F."/>
            <person name="dos Santos T.C."/>
            <person name="Barros A.L."/>
            <person name="Soares M.A."/>
            <person name="de Oliveira L.M."/>
            <person name="Marini M.M."/>
            <person name="Villalobos-Duno H."/>
            <person name="Cunha M.M."/>
            <person name="de Hoog S."/>
            <person name="da Silveira J.F."/>
            <person name="Henrissat B."/>
            <person name="Nino-Vega G.A."/>
            <person name="Cisalpino P.S."/>
            <person name="Mora-Montes H.M."/>
            <person name="Almeida S.R."/>
            <person name="Stajich J.E."/>
            <person name="Lopes-Bezerra L.M."/>
            <person name="Vasconcelos A.T."/>
            <person name="Felipe M.S."/>
        </authorList>
    </citation>
    <scope>NUCLEOTIDE SEQUENCE [LARGE SCALE GENOMIC DNA]</scope>
    <source>
        <strain evidence="1 2">5110</strain>
    </source>
</reference>
<dbReference type="GeneID" id="63674388"/>
<dbReference type="Proteomes" id="UP000031575">
    <property type="component" value="Unassembled WGS sequence"/>
</dbReference>
<dbReference type="VEuPathDB" id="FungiDB:SPBR_01150"/>
<dbReference type="EMBL" id="AWTV01000008">
    <property type="protein sequence ID" value="KIH90927.1"/>
    <property type="molecule type" value="Genomic_DNA"/>
</dbReference>
<evidence type="ECO:0000313" key="2">
    <source>
        <dbReference type="Proteomes" id="UP000031575"/>
    </source>
</evidence>
<dbReference type="AlphaFoldDB" id="A0A0C2J1D3"/>
<proteinExistence type="predicted"/>
<dbReference type="HOGENOM" id="CLU_2544088_0_0_1"/>
<sequence length="83" mass="9349">MSTADVVPGLTTLISSLWHRRRDSELMPRDDRLVNVQYFNPSHMRQKGAEGLLGQKLHGASRVMSSSRYGAMECVIVQMLECV</sequence>
<gene>
    <name evidence="1" type="ORF">SPBR_01150</name>
</gene>
<comment type="caution">
    <text evidence="1">The sequence shown here is derived from an EMBL/GenBank/DDBJ whole genome shotgun (WGS) entry which is preliminary data.</text>
</comment>
<organism evidence="1 2">
    <name type="scientific">Sporothrix brasiliensis 5110</name>
    <dbReference type="NCBI Taxonomy" id="1398154"/>
    <lineage>
        <taxon>Eukaryota</taxon>
        <taxon>Fungi</taxon>
        <taxon>Dikarya</taxon>
        <taxon>Ascomycota</taxon>
        <taxon>Pezizomycotina</taxon>
        <taxon>Sordariomycetes</taxon>
        <taxon>Sordariomycetidae</taxon>
        <taxon>Ophiostomatales</taxon>
        <taxon>Ophiostomataceae</taxon>
        <taxon>Sporothrix</taxon>
    </lineage>
</organism>
<protein>
    <submittedName>
        <fullName evidence="1">Uncharacterized protein</fullName>
    </submittedName>
</protein>
<accession>A0A0C2J1D3</accession>
<name>A0A0C2J1D3_9PEZI</name>
<keyword evidence="2" id="KW-1185">Reference proteome</keyword>